<dbReference type="EnsemblPlants" id="evm.model.06.820">
    <property type="protein sequence ID" value="cds.evm.model.06.820"/>
    <property type="gene ID" value="evm.TU.06.820"/>
</dbReference>
<name>A0A803Q037_CANSA</name>
<evidence type="ECO:0000313" key="2">
    <source>
        <dbReference type="Proteomes" id="UP000596661"/>
    </source>
</evidence>
<reference evidence="1" key="1">
    <citation type="submission" date="2018-11" db="EMBL/GenBank/DDBJ databases">
        <authorList>
            <person name="Grassa J C."/>
        </authorList>
    </citation>
    <scope>NUCLEOTIDE SEQUENCE [LARGE SCALE GENOMIC DNA]</scope>
</reference>
<protein>
    <submittedName>
        <fullName evidence="1">Uncharacterized protein</fullName>
    </submittedName>
</protein>
<dbReference type="Proteomes" id="UP000596661">
    <property type="component" value="Chromosome 6"/>
</dbReference>
<evidence type="ECO:0000313" key="1">
    <source>
        <dbReference type="EnsemblPlants" id="cds.evm.model.06.820"/>
    </source>
</evidence>
<dbReference type="Gramene" id="evm.model.06.820">
    <property type="protein sequence ID" value="cds.evm.model.06.820"/>
    <property type="gene ID" value="evm.TU.06.820"/>
</dbReference>
<sequence length="100" mass="10341">MRYCEGDGALGGALLDGLASGVRILVERSALFFGTWNIRRVVGSIGHPTGSGGLIGEVSFFGVVNGCIIGEGTSSSSLWEYLSGEPWISNGGGFLLDSID</sequence>
<accession>A0A803Q037</accession>
<organism evidence="1 2">
    <name type="scientific">Cannabis sativa</name>
    <name type="common">Hemp</name>
    <name type="synonym">Marijuana</name>
    <dbReference type="NCBI Taxonomy" id="3483"/>
    <lineage>
        <taxon>Eukaryota</taxon>
        <taxon>Viridiplantae</taxon>
        <taxon>Streptophyta</taxon>
        <taxon>Embryophyta</taxon>
        <taxon>Tracheophyta</taxon>
        <taxon>Spermatophyta</taxon>
        <taxon>Magnoliopsida</taxon>
        <taxon>eudicotyledons</taxon>
        <taxon>Gunneridae</taxon>
        <taxon>Pentapetalae</taxon>
        <taxon>rosids</taxon>
        <taxon>fabids</taxon>
        <taxon>Rosales</taxon>
        <taxon>Cannabaceae</taxon>
        <taxon>Cannabis</taxon>
    </lineage>
</organism>
<reference evidence="1" key="2">
    <citation type="submission" date="2021-03" db="UniProtKB">
        <authorList>
            <consortium name="EnsemblPlants"/>
        </authorList>
    </citation>
    <scope>IDENTIFICATION</scope>
</reference>
<proteinExistence type="predicted"/>
<dbReference type="AlphaFoldDB" id="A0A803Q037"/>
<dbReference type="EMBL" id="UZAU01000581">
    <property type="status" value="NOT_ANNOTATED_CDS"/>
    <property type="molecule type" value="Genomic_DNA"/>
</dbReference>
<keyword evidence="2" id="KW-1185">Reference proteome</keyword>